<dbReference type="GO" id="GO:0008821">
    <property type="term" value="F:crossover junction DNA endonuclease activity"/>
    <property type="evidence" value="ECO:0007669"/>
    <property type="project" value="UniProtKB-UniRule"/>
</dbReference>
<dbReference type="Gene3D" id="3.30.420.10">
    <property type="entry name" value="Ribonuclease H-like superfamily/Ribonuclease H"/>
    <property type="match status" value="1"/>
</dbReference>
<evidence type="ECO:0000256" key="7">
    <source>
        <dbReference type="ARBA" id="ARBA00022801"/>
    </source>
</evidence>
<dbReference type="FunFam" id="3.30.420.10:FF:000002">
    <property type="entry name" value="Crossover junction endodeoxyribonuclease RuvC"/>
    <property type="match status" value="1"/>
</dbReference>
<feature type="active site" evidence="13">
    <location>
        <position position="67"/>
    </location>
</feature>
<evidence type="ECO:0000256" key="3">
    <source>
        <dbReference type="ARBA" id="ARBA00022722"/>
    </source>
</evidence>
<dbReference type="GO" id="GO:0006281">
    <property type="term" value="P:DNA repair"/>
    <property type="evidence" value="ECO:0007669"/>
    <property type="project" value="UniProtKB-UniRule"/>
</dbReference>
<keyword evidence="6 13" id="KW-0227">DNA damage</keyword>
<keyword evidence="2 13" id="KW-0963">Cytoplasm</keyword>
<feature type="binding site" evidence="13">
    <location>
        <position position="67"/>
    </location>
    <ligand>
        <name>Mg(2+)</name>
        <dbReference type="ChEBI" id="CHEBI:18420"/>
        <label>2</label>
    </ligand>
</feature>
<evidence type="ECO:0000256" key="13">
    <source>
        <dbReference type="HAMAP-Rule" id="MF_00034"/>
    </source>
</evidence>
<dbReference type="InterPro" id="IPR002176">
    <property type="entry name" value="X-over_junc_endoDNase_RuvC"/>
</dbReference>
<protein>
    <recommendedName>
        <fullName evidence="13 14">Crossover junction endodeoxyribonuclease RuvC</fullName>
        <ecNumber evidence="13 14">3.1.21.10</ecNumber>
    </recommendedName>
    <alternativeName>
        <fullName evidence="13">Holliday junction nuclease RuvC</fullName>
    </alternativeName>
    <alternativeName>
        <fullName evidence="13">Holliday junction resolvase RuvC</fullName>
    </alternativeName>
</protein>
<keyword evidence="10 13" id="KW-0233">DNA recombination</keyword>
<dbReference type="EC" id="3.1.21.10" evidence="13 14"/>
<comment type="similarity">
    <text evidence="1 13">Belongs to the RuvC family.</text>
</comment>
<comment type="subunit">
    <text evidence="13">Homodimer which binds Holliday junction (HJ) DNA. The HJ becomes 2-fold symmetrical on binding to RuvC with unstacked arms; it has a different conformation from HJ DNA in complex with RuvA. In the full resolvosome a probable DNA-RuvA(4)-RuvB(12)-RuvC(2) complex forms which resolves the HJ.</text>
</comment>
<evidence type="ECO:0000256" key="10">
    <source>
        <dbReference type="ARBA" id="ARBA00023172"/>
    </source>
</evidence>
<dbReference type="NCBIfam" id="TIGR00228">
    <property type="entry name" value="ruvC"/>
    <property type="match status" value="1"/>
</dbReference>
<evidence type="ECO:0000256" key="2">
    <source>
        <dbReference type="ARBA" id="ARBA00022490"/>
    </source>
</evidence>
<dbReference type="AlphaFoldDB" id="A0A0G0PJM8"/>
<dbReference type="Proteomes" id="UP000033934">
    <property type="component" value="Unassembled WGS sequence"/>
</dbReference>
<sequence length="157" mass="17560">MVILGIDPGTAIVGWGVIEKSGNRYKTIDFGCITTSPKEEDWHRLATIYDGIEEIIKKFQPDQVAVESLFYFKNQKTVMKVSQARGAILVAAQKQNKNIREFTPLQIKQALTTYGRADKNQMQEMVKRVLGLDKIPKPDDAADALACAICCAQTRKI</sequence>
<evidence type="ECO:0000256" key="1">
    <source>
        <dbReference type="ARBA" id="ARBA00009518"/>
    </source>
</evidence>
<dbReference type="InterPro" id="IPR012337">
    <property type="entry name" value="RNaseH-like_sf"/>
</dbReference>
<evidence type="ECO:0000256" key="6">
    <source>
        <dbReference type="ARBA" id="ARBA00022763"/>
    </source>
</evidence>
<evidence type="ECO:0000256" key="4">
    <source>
        <dbReference type="ARBA" id="ARBA00022723"/>
    </source>
</evidence>
<dbReference type="PANTHER" id="PTHR30194:SF3">
    <property type="entry name" value="CROSSOVER JUNCTION ENDODEOXYRIBONUCLEASE RUVC"/>
    <property type="match status" value="1"/>
</dbReference>
<dbReference type="PATRIC" id="fig|1618334.3.peg.393"/>
<dbReference type="GO" id="GO:0005737">
    <property type="term" value="C:cytoplasm"/>
    <property type="evidence" value="ECO:0007669"/>
    <property type="project" value="UniProtKB-SubCell"/>
</dbReference>
<comment type="subcellular location">
    <subcellularLocation>
        <location evidence="13">Cytoplasm</location>
    </subcellularLocation>
</comment>
<dbReference type="SUPFAM" id="SSF53098">
    <property type="entry name" value="Ribonuclease H-like"/>
    <property type="match status" value="1"/>
</dbReference>
<comment type="caution">
    <text evidence="15">The sequence shown here is derived from an EMBL/GenBank/DDBJ whole genome shotgun (WGS) entry which is preliminary data.</text>
</comment>
<keyword evidence="7 13" id="KW-0378">Hydrolase</keyword>
<dbReference type="GO" id="GO:0006310">
    <property type="term" value="P:DNA recombination"/>
    <property type="evidence" value="ECO:0007669"/>
    <property type="project" value="UniProtKB-UniRule"/>
</dbReference>
<dbReference type="HAMAP" id="MF_00034">
    <property type="entry name" value="RuvC"/>
    <property type="match status" value="1"/>
</dbReference>
<dbReference type="CDD" id="cd16962">
    <property type="entry name" value="RuvC"/>
    <property type="match status" value="1"/>
</dbReference>
<organism evidence="15 16">
    <name type="scientific">Berkelbacteria bacterium GW2011_GWA2_38_9</name>
    <dbReference type="NCBI Taxonomy" id="1618334"/>
    <lineage>
        <taxon>Bacteria</taxon>
        <taxon>Candidatus Berkelbacteria</taxon>
    </lineage>
</organism>
<keyword evidence="11 13" id="KW-0234">DNA repair</keyword>
<dbReference type="PANTHER" id="PTHR30194">
    <property type="entry name" value="CROSSOVER JUNCTION ENDODEOXYRIBONUCLEASE RUVC"/>
    <property type="match status" value="1"/>
</dbReference>
<evidence type="ECO:0000313" key="16">
    <source>
        <dbReference type="Proteomes" id="UP000033934"/>
    </source>
</evidence>
<comment type="cofactor">
    <cofactor evidence="13">
        <name>Mg(2+)</name>
        <dbReference type="ChEBI" id="CHEBI:18420"/>
    </cofactor>
    <text evidence="13">Binds 2 Mg(2+) ion per subunit.</text>
</comment>
<feature type="active site" evidence="13">
    <location>
        <position position="7"/>
    </location>
</feature>
<reference evidence="15 16" key="1">
    <citation type="journal article" date="2015" name="Nature">
        <title>rRNA introns, odd ribosomes, and small enigmatic genomes across a large radiation of phyla.</title>
        <authorList>
            <person name="Brown C.T."/>
            <person name="Hug L.A."/>
            <person name="Thomas B.C."/>
            <person name="Sharon I."/>
            <person name="Castelle C.J."/>
            <person name="Singh A."/>
            <person name="Wilkins M.J."/>
            <person name="Williams K.H."/>
            <person name="Banfield J.F."/>
        </authorList>
    </citation>
    <scope>NUCLEOTIDE SEQUENCE [LARGE SCALE GENOMIC DNA]</scope>
</reference>
<name>A0A0G0PJM8_9BACT</name>
<evidence type="ECO:0000256" key="14">
    <source>
        <dbReference type="NCBIfam" id="TIGR00228"/>
    </source>
</evidence>
<evidence type="ECO:0000256" key="8">
    <source>
        <dbReference type="ARBA" id="ARBA00022842"/>
    </source>
</evidence>
<dbReference type="NCBIfam" id="NF000711">
    <property type="entry name" value="PRK00039.2-1"/>
    <property type="match status" value="1"/>
</dbReference>
<dbReference type="GO" id="GO:0048476">
    <property type="term" value="C:Holliday junction resolvase complex"/>
    <property type="evidence" value="ECO:0007669"/>
    <property type="project" value="UniProtKB-UniRule"/>
</dbReference>
<dbReference type="EMBL" id="LBVO01000023">
    <property type="protein sequence ID" value="KKQ89531.1"/>
    <property type="molecule type" value="Genomic_DNA"/>
</dbReference>
<evidence type="ECO:0000256" key="12">
    <source>
        <dbReference type="ARBA" id="ARBA00029354"/>
    </source>
</evidence>
<feature type="binding site" evidence="13">
    <location>
        <position position="7"/>
    </location>
    <ligand>
        <name>Mg(2+)</name>
        <dbReference type="ChEBI" id="CHEBI:18420"/>
        <label>1</label>
    </ligand>
</feature>
<dbReference type="GO" id="GO:0003677">
    <property type="term" value="F:DNA binding"/>
    <property type="evidence" value="ECO:0007669"/>
    <property type="project" value="UniProtKB-KW"/>
</dbReference>
<keyword evidence="4 13" id="KW-0479">Metal-binding</keyword>
<accession>A0A0G0PJM8</accession>
<proteinExistence type="inferred from homology"/>
<comment type="catalytic activity">
    <reaction evidence="12 13">
        <text>Endonucleolytic cleavage at a junction such as a reciprocal single-stranded crossover between two homologous DNA duplexes (Holliday junction).</text>
        <dbReference type="EC" id="3.1.21.10"/>
    </reaction>
</comment>
<gene>
    <name evidence="13" type="primary">ruvC</name>
    <name evidence="15" type="ORF">UT11_C0023G0005</name>
</gene>
<dbReference type="GO" id="GO:0000287">
    <property type="term" value="F:magnesium ion binding"/>
    <property type="evidence" value="ECO:0007669"/>
    <property type="project" value="UniProtKB-UniRule"/>
</dbReference>
<feature type="active site" evidence="13">
    <location>
        <position position="140"/>
    </location>
</feature>
<evidence type="ECO:0000313" key="15">
    <source>
        <dbReference type="EMBL" id="KKQ89531.1"/>
    </source>
</evidence>
<evidence type="ECO:0000256" key="5">
    <source>
        <dbReference type="ARBA" id="ARBA00022759"/>
    </source>
</evidence>
<evidence type="ECO:0000256" key="11">
    <source>
        <dbReference type="ARBA" id="ARBA00023204"/>
    </source>
</evidence>
<dbReference type="PRINTS" id="PR00696">
    <property type="entry name" value="RSOLVASERUVC"/>
</dbReference>
<comment type="function">
    <text evidence="13">The RuvA-RuvB-RuvC complex processes Holliday junction (HJ) DNA during genetic recombination and DNA repair. Endonuclease that resolves HJ intermediates. Cleaves cruciform DNA by making single-stranded nicks across the HJ at symmetrical positions within the homologous arms, yielding a 5'-phosphate and a 3'-hydroxyl group; requires a central core of homology in the junction. The consensus cleavage sequence is 5'-(A/T)TT(C/G)-3'. Cleavage occurs on the 3'-side of the TT dinucleotide at the point of strand exchange. HJ branch migration catalyzed by RuvA-RuvB allows RuvC to scan DNA until it finds its consensus sequence, where it cleaves and resolves the cruciform DNA.</text>
</comment>
<feature type="binding site" evidence="13">
    <location>
        <position position="140"/>
    </location>
    <ligand>
        <name>Mg(2+)</name>
        <dbReference type="ChEBI" id="CHEBI:18420"/>
        <label>1</label>
    </ligand>
</feature>
<keyword evidence="8 13" id="KW-0460">Magnesium</keyword>
<keyword evidence="9 13" id="KW-0238">DNA-binding</keyword>
<keyword evidence="5 13" id="KW-0255">Endonuclease</keyword>
<keyword evidence="3 13" id="KW-0540">Nuclease</keyword>
<evidence type="ECO:0000256" key="9">
    <source>
        <dbReference type="ARBA" id="ARBA00023125"/>
    </source>
</evidence>
<dbReference type="InterPro" id="IPR036397">
    <property type="entry name" value="RNaseH_sf"/>
</dbReference>
<dbReference type="Pfam" id="PF02075">
    <property type="entry name" value="RuvC"/>
    <property type="match status" value="1"/>
</dbReference>